<dbReference type="InParanoid" id="A0A0D8JS60"/>
<proteinExistence type="predicted"/>
<dbReference type="VEuPathDB" id="FungiDB:CIMG_12788"/>
<keyword evidence="2" id="KW-1185">Reference proteome</keyword>
<dbReference type="EMBL" id="GG704911">
    <property type="protein sequence ID" value="KJF60165.1"/>
    <property type="molecule type" value="Genomic_DNA"/>
</dbReference>
<reference evidence="2" key="2">
    <citation type="journal article" date="2010" name="Genome Res.">
        <title>Population genomic sequencing of Coccidioides fungi reveals recent hybridization and transposon control.</title>
        <authorList>
            <person name="Neafsey D.E."/>
            <person name="Barker B.M."/>
            <person name="Sharpton T.J."/>
            <person name="Stajich J.E."/>
            <person name="Park D.J."/>
            <person name="Whiston E."/>
            <person name="Hung C.-Y."/>
            <person name="McMahan C."/>
            <person name="White J."/>
            <person name="Sykes S."/>
            <person name="Heiman D."/>
            <person name="Young S."/>
            <person name="Zeng Q."/>
            <person name="Abouelleil A."/>
            <person name="Aftuck L."/>
            <person name="Bessette D."/>
            <person name="Brown A."/>
            <person name="FitzGerald M."/>
            <person name="Lui A."/>
            <person name="Macdonald J.P."/>
            <person name="Priest M."/>
            <person name="Orbach M.J."/>
            <person name="Galgiani J.N."/>
            <person name="Kirkland T.N."/>
            <person name="Cole G.T."/>
            <person name="Birren B.W."/>
            <person name="Henn M.R."/>
            <person name="Taylor J.W."/>
            <person name="Rounsley S.D."/>
        </authorList>
    </citation>
    <scope>GENOME REANNOTATION</scope>
    <source>
        <strain evidence="2">RS</strain>
    </source>
</reference>
<gene>
    <name evidence="1" type="ORF">CIMG_12788</name>
</gene>
<accession>A0A0D8JS60</accession>
<protein>
    <submittedName>
        <fullName evidence="1">Uncharacterized protein</fullName>
    </submittedName>
</protein>
<dbReference type="Proteomes" id="UP000001261">
    <property type="component" value="Unassembled WGS sequence"/>
</dbReference>
<dbReference type="GeneID" id="24164415"/>
<evidence type="ECO:0000313" key="2">
    <source>
        <dbReference type="Proteomes" id="UP000001261"/>
    </source>
</evidence>
<sequence length="125" mass="14068">MSKSEPINSMAMWVSLVGPTQSRRRVAVDYRMDWLYCSSAPESNNLGTEDSVIPVLMYSHSPQWTLSVIFSTNAKTPSIGSPAEIKTELELFKKSAMSECMCVYVCVDELQRCVWLHEIKSVGKL</sequence>
<dbReference type="KEGG" id="cim:CIMG_12788"/>
<organism evidence="1 2">
    <name type="scientific">Coccidioides immitis (strain RS)</name>
    <name type="common">Valley fever fungus</name>
    <dbReference type="NCBI Taxonomy" id="246410"/>
    <lineage>
        <taxon>Eukaryota</taxon>
        <taxon>Fungi</taxon>
        <taxon>Dikarya</taxon>
        <taxon>Ascomycota</taxon>
        <taxon>Pezizomycotina</taxon>
        <taxon>Eurotiomycetes</taxon>
        <taxon>Eurotiomycetidae</taxon>
        <taxon>Onygenales</taxon>
        <taxon>Onygenaceae</taxon>
        <taxon>Coccidioides</taxon>
    </lineage>
</organism>
<dbReference type="RefSeq" id="XP_004445802.1">
    <property type="nucleotide sequence ID" value="XM_004445745.1"/>
</dbReference>
<evidence type="ECO:0000313" key="1">
    <source>
        <dbReference type="EMBL" id="KJF60165.1"/>
    </source>
</evidence>
<dbReference type="AlphaFoldDB" id="A0A0D8JS60"/>
<reference evidence="2" key="1">
    <citation type="journal article" date="2009" name="Genome Res.">
        <title>Comparative genomic analyses of the human fungal pathogens Coccidioides and their relatives.</title>
        <authorList>
            <person name="Sharpton T.J."/>
            <person name="Stajich J.E."/>
            <person name="Rounsley S.D."/>
            <person name="Gardner M.J."/>
            <person name="Wortman J.R."/>
            <person name="Jordar V.S."/>
            <person name="Maiti R."/>
            <person name="Kodira C.D."/>
            <person name="Neafsey D.E."/>
            <person name="Zeng Q."/>
            <person name="Hung C.-Y."/>
            <person name="McMahan C."/>
            <person name="Muszewska A."/>
            <person name="Grynberg M."/>
            <person name="Mandel M.A."/>
            <person name="Kellner E.M."/>
            <person name="Barker B.M."/>
            <person name="Galgiani J.N."/>
            <person name="Orbach M.J."/>
            <person name="Kirkland T.N."/>
            <person name="Cole G.T."/>
            <person name="Henn M.R."/>
            <person name="Birren B.W."/>
            <person name="Taylor J.W."/>
        </authorList>
    </citation>
    <scope>NUCLEOTIDE SEQUENCE [LARGE SCALE GENOMIC DNA]</scope>
    <source>
        <strain evidence="2">RS</strain>
    </source>
</reference>
<name>A0A0D8JS60_COCIM</name>